<keyword evidence="2" id="KW-1185">Reference proteome</keyword>
<accession>A0A9P6A2M4</accession>
<protein>
    <submittedName>
        <fullName evidence="1">Uncharacterized protein</fullName>
    </submittedName>
</protein>
<organism evidence="1 2">
    <name type="scientific">Pleurotus eryngii</name>
    <name type="common">Boletus of the steppes</name>
    <dbReference type="NCBI Taxonomy" id="5323"/>
    <lineage>
        <taxon>Eukaryota</taxon>
        <taxon>Fungi</taxon>
        <taxon>Dikarya</taxon>
        <taxon>Basidiomycota</taxon>
        <taxon>Agaricomycotina</taxon>
        <taxon>Agaricomycetes</taxon>
        <taxon>Agaricomycetidae</taxon>
        <taxon>Agaricales</taxon>
        <taxon>Pleurotineae</taxon>
        <taxon>Pleurotaceae</taxon>
        <taxon>Pleurotus</taxon>
    </lineage>
</organism>
<dbReference type="EMBL" id="MU154546">
    <property type="protein sequence ID" value="KAF9497100.1"/>
    <property type="molecule type" value="Genomic_DNA"/>
</dbReference>
<dbReference type="AlphaFoldDB" id="A0A9P6A2M4"/>
<comment type="caution">
    <text evidence="1">The sequence shown here is derived from an EMBL/GenBank/DDBJ whole genome shotgun (WGS) entry which is preliminary data.</text>
</comment>
<name>A0A9P6A2M4_PLEER</name>
<gene>
    <name evidence="1" type="ORF">BDN71DRAFT_1429694</name>
</gene>
<evidence type="ECO:0000313" key="2">
    <source>
        <dbReference type="Proteomes" id="UP000807025"/>
    </source>
</evidence>
<evidence type="ECO:0000313" key="1">
    <source>
        <dbReference type="EMBL" id="KAF9497100.1"/>
    </source>
</evidence>
<dbReference type="Proteomes" id="UP000807025">
    <property type="component" value="Unassembled WGS sequence"/>
</dbReference>
<reference evidence="1" key="1">
    <citation type="submission" date="2020-11" db="EMBL/GenBank/DDBJ databases">
        <authorList>
            <consortium name="DOE Joint Genome Institute"/>
            <person name="Ahrendt S."/>
            <person name="Riley R."/>
            <person name="Andreopoulos W."/>
            <person name="Labutti K."/>
            <person name="Pangilinan J."/>
            <person name="Ruiz-Duenas F.J."/>
            <person name="Barrasa J.M."/>
            <person name="Sanchez-Garcia M."/>
            <person name="Camarero S."/>
            <person name="Miyauchi S."/>
            <person name="Serrano A."/>
            <person name="Linde D."/>
            <person name="Babiker R."/>
            <person name="Drula E."/>
            <person name="Ayuso-Fernandez I."/>
            <person name="Pacheco R."/>
            <person name="Padilla G."/>
            <person name="Ferreira P."/>
            <person name="Barriuso J."/>
            <person name="Kellner H."/>
            <person name="Castanera R."/>
            <person name="Alfaro M."/>
            <person name="Ramirez L."/>
            <person name="Pisabarro A.G."/>
            <person name="Kuo A."/>
            <person name="Tritt A."/>
            <person name="Lipzen A."/>
            <person name="He G."/>
            <person name="Yan M."/>
            <person name="Ng V."/>
            <person name="Cullen D."/>
            <person name="Martin F."/>
            <person name="Rosso M.-N."/>
            <person name="Henrissat B."/>
            <person name="Hibbett D."/>
            <person name="Martinez A.T."/>
            <person name="Grigoriev I.V."/>
        </authorList>
    </citation>
    <scope>NUCLEOTIDE SEQUENCE</scope>
    <source>
        <strain evidence="1">ATCC 90797</strain>
    </source>
</reference>
<proteinExistence type="predicted"/>
<sequence length="181" mass="20098">MLVGRVHTRWVSVRPNLNCFRNFPQQTTTDTVFIGEIGSLGDTTCHDQTNSDNKQSNHRRRPGLVHSASVQLVIAGLTIHALRLKVHPDERVNNVLGLSNGGWLAEADCPISAYRDWQIRENPTGGSSWTNRPTKYCGASVDKMDLIQRKGVLDAIQFVGRWAHTTAEAPGGVRSYLTMHP</sequence>